<proteinExistence type="predicted"/>
<dbReference type="InterPro" id="IPR003646">
    <property type="entry name" value="SH3-like_bac-type"/>
</dbReference>
<dbReference type="EMBL" id="JBEPSD010000002">
    <property type="protein sequence ID" value="MET4569877.1"/>
    <property type="molecule type" value="Genomic_DNA"/>
</dbReference>
<comment type="caution">
    <text evidence="4">The sequence shown here is derived from an EMBL/GenBank/DDBJ whole genome shotgun (WGS) entry which is preliminary data.</text>
</comment>
<dbReference type="Gene3D" id="2.30.30.40">
    <property type="entry name" value="SH3 Domains"/>
    <property type="match status" value="1"/>
</dbReference>
<name>A0ABV2PY45_9GAMM</name>
<evidence type="ECO:0000256" key="2">
    <source>
        <dbReference type="SAM" id="SignalP"/>
    </source>
</evidence>
<protein>
    <submittedName>
        <fullName evidence="4">Uncharacterized protein YraI</fullName>
    </submittedName>
</protein>
<gene>
    <name evidence="4" type="ORF">ABIE04_002238</name>
</gene>
<feature type="chain" id="PRO_5047301151" evidence="2">
    <location>
        <begin position="28"/>
        <end position="268"/>
    </location>
</feature>
<dbReference type="Pfam" id="PF08239">
    <property type="entry name" value="SH3_3"/>
    <property type="match status" value="1"/>
</dbReference>
<dbReference type="RefSeq" id="WP_354550049.1">
    <property type="nucleotide sequence ID" value="NZ_JBEPSD010000002.1"/>
</dbReference>
<feature type="region of interest" description="Disordered" evidence="1">
    <location>
        <begin position="137"/>
        <end position="268"/>
    </location>
</feature>
<sequence>MKRLARSTLAVLSLAAASLAFPVLAHAADGYVTGNVNLRAGPDPSYPLIDLIPAGTEVDVLGCTDGWEWCDVIAYGNRGWVAGNYVEYFYQDRPVLLPAYGAQIGIPIITFVISTYWDSHYRGRPFYRERERWYHRPVVRRPPPPPMRHPYRPPVRALNDHRSPGNDRPQPRRGSTHDMRPQQDQQPRPYEDNRQRHPATSQRPPTAPQQGNAARPVRQTRPEAHGGNAASQQGHRPSNAAHGEPARSGHAKPKSADKKNDHGNHDGH</sequence>
<accession>A0ABV2PY45</accession>
<evidence type="ECO:0000313" key="4">
    <source>
        <dbReference type="EMBL" id="MET4569877.1"/>
    </source>
</evidence>
<dbReference type="PROSITE" id="PS51781">
    <property type="entry name" value="SH3B"/>
    <property type="match status" value="1"/>
</dbReference>
<dbReference type="Proteomes" id="UP001549251">
    <property type="component" value="Unassembled WGS sequence"/>
</dbReference>
<feature type="signal peptide" evidence="2">
    <location>
        <begin position="1"/>
        <end position="27"/>
    </location>
</feature>
<evidence type="ECO:0000259" key="3">
    <source>
        <dbReference type="PROSITE" id="PS51781"/>
    </source>
</evidence>
<keyword evidence="2" id="KW-0732">Signal</keyword>
<dbReference type="SMART" id="SM00287">
    <property type="entry name" value="SH3b"/>
    <property type="match status" value="1"/>
</dbReference>
<feature type="domain" description="SH3b" evidence="3">
    <location>
        <begin position="27"/>
        <end position="90"/>
    </location>
</feature>
<keyword evidence="5" id="KW-1185">Reference proteome</keyword>
<reference evidence="4 5" key="1">
    <citation type="submission" date="2024-06" db="EMBL/GenBank/DDBJ databases">
        <title>Sorghum-associated microbial communities from plants grown in Nebraska, USA.</title>
        <authorList>
            <person name="Schachtman D."/>
        </authorList>
    </citation>
    <scope>NUCLEOTIDE SEQUENCE [LARGE SCALE GENOMIC DNA]</scope>
    <source>
        <strain evidence="4 5">1757</strain>
    </source>
</reference>
<feature type="compositionally biased region" description="Basic and acidic residues" evidence="1">
    <location>
        <begin position="254"/>
        <end position="268"/>
    </location>
</feature>
<evidence type="ECO:0000313" key="5">
    <source>
        <dbReference type="Proteomes" id="UP001549251"/>
    </source>
</evidence>
<organism evidence="4 5">
    <name type="scientific">Rhodanobacter soli</name>
    <dbReference type="NCBI Taxonomy" id="590609"/>
    <lineage>
        <taxon>Bacteria</taxon>
        <taxon>Pseudomonadati</taxon>
        <taxon>Pseudomonadota</taxon>
        <taxon>Gammaproteobacteria</taxon>
        <taxon>Lysobacterales</taxon>
        <taxon>Rhodanobacteraceae</taxon>
        <taxon>Rhodanobacter</taxon>
    </lineage>
</organism>
<feature type="compositionally biased region" description="Polar residues" evidence="1">
    <location>
        <begin position="198"/>
        <end position="212"/>
    </location>
</feature>
<evidence type="ECO:0000256" key="1">
    <source>
        <dbReference type="SAM" id="MobiDB-lite"/>
    </source>
</evidence>